<keyword evidence="6 7" id="KW-0998">Cell outer membrane</keyword>
<dbReference type="SUPFAM" id="SSF56935">
    <property type="entry name" value="Porins"/>
    <property type="match status" value="1"/>
</dbReference>
<dbReference type="InterPro" id="IPR039426">
    <property type="entry name" value="TonB-dep_rcpt-like"/>
</dbReference>
<keyword evidence="3 7" id="KW-1134">Transmembrane beta strand</keyword>
<dbReference type="InterPro" id="IPR012910">
    <property type="entry name" value="Plug_dom"/>
</dbReference>
<reference evidence="11 12" key="1">
    <citation type="submission" date="2019-03" db="EMBL/GenBank/DDBJ databases">
        <title>Metabolic potential of uncultured bacteria and archaea associated with petroleum seepage in deep-sea sediments.</title>
        <authorList>
            <person name="Dong X."/>
            <person name="Hubert C."/>
        </authorList>
    </citation>
    <scope>NUCLEOTIDE SEQUENCE [LARGE SCALE GENOMIC DNA]</scope>
    <source>
        <strain evidence="11">E29_bin28</strain>
    </source>
</reference>
<evidence type="ECO:0000256" key="4">
    <source>
        <dbReference type="ARBA" id="ARBA00022692"/>
    </source>
</evidence>
<name>A0A523YNN2_UNCAE</name>
<feature type="domain" description="TonB-dependent transporter Oar-like beta-barrel" evidence="10">
    <location>
        <begin position="239"/>
        <end position="304"/>
    </location>
</feature>
<keyword evidence="8" id="KW-0732">Signal</keyword>
<evidence type="ECO:0000256" key="6">
    <source>
        <dbReference type="ARBA" id="ARBA00023237"/>
    </source>
</evidence>
<dbReference type="EMBL" id="SOIJ01000146">
    <property type="protein sequence ID" value="TET93097.1"/>
    <property type="molecule type" value="Genomic_DNA"/>
</dbReference>
<dbReference type="Pfam" id="PF07715">
    <property type="entry name" value="Plug"/>
    <property type="match status" value="1"/>
</dbReference>
<dbReference type="PROSITE" id="PS52016">
    <property type="entry name" value="TONB_DEPENDENT_REC_3"/>
    <property type="match status" value="1"/>
</dbReference>
<accession>A0A523YNN2</accession>
<evidence type="ECO:0000256" key="1">
    <source>
        <dbReference type="ARBA" id="ARBA00004571"/>
    </source>
</evidence>
<dbReference type="InterPro" id="IPR037066">
    <property type="entry name" value="Plug_dom_sf"/>
</dbReference>
<proteinExistence type="inferred from homology"/>
<dbReference type="InterPro" id="IPR036942">
    <property type="entry name" value="Beta-barrel_TonB_sf"/>
</dbReference>
<feature type="chain" id="PRO_5022170670" evidence="8">
    <location>
        <begin position="24"/>
        <end position="924"/>
    </location>
</feature>
<dbReference type="Gene3D" id="2.60.40.1120">
    <property type="entry name" value="Carboxypeptidase-like, regulatory domain"/>
    <property type="match status" value="1"/>
</dbReference>
<organism evidence="11 12">
    <name type="scientific">Aerophobetes bacterium</name>
    <dbReference type="NCBI Taxonomy" id="2030807"/>
    <lineage>
        <taxon>Bacteria</taxon>
        <taxon>Candidatus Aerophobota</taxon>
    </lineage>
</organism>
<evidence type="ECO:0000256" key="2">
    <source>
        <dbReference type="ARBA" id="ARBA00022448"/>
    </source>
</evidence>
<keyword evidence="11" id="KW-0675">Receptor</keyword>
<gene>
    <name evidence="11" type="ORF">E3J33_02590</name>
</gene>
<dbReference type="AlphaFoldDB" id="A0A523YNN2"/>
<dbReference type="Pfam" id="PF25183">
    <property type="entry name" value="OMP_b-brl_4"/>
    <property type="match status" value="1"/>
</dbReference>
<dbReference type="SUPFAM" id="SSF49464">
    <property type="entry name" value="Carboxypeptidase regulatory domain-like"/>
    <property type="match status" value="1"/>
</dbReference>
<feature type="domain" description="TonB-dependent receptor plug" evidence="9">
    <location>
        <begin position="136"/>
        <end position="229"/>
    </location>
</feature>
<evidence type="ECO:0000313" key="12">
    <source>
        <dbReference type="Proteomes" id="UP000316925"/>
    </source>
</evidence>
<dbReference type="Pfam" id="PF13620">
    <property type="entry name" value="CarboxypepD_reg"/>
    <property type="match status" value="1"/>
</dbReference>
<evidence type="ECO:0000256" key="7">
    <source>
        <dbReference type="PROSITE-ProRule" id="PRU01360"/>
    </source>
</evidence>
<dbReference type="InterPro" id="IPR057601">
    <property type="entry name" value="Oar-like_b-barrel"/>
</dbReference>
<dbReference type="Gene3D" id="2.170.130.10">
    <property type="entry name" value="TonB-dependent receptor, plug domain"/>
    <property type="match status" value="1"/>
</dbReference>
<keyword evidence="5 7" id="KW-0472">Membrane</keyword>
<comment type="similarity">
    <text evidence="7">Belongs to the TonB-dependent receptor family.</text>
</comment>
<feature type="signal peptide" evidence="8">
    <location>
        <begin position="1"/>
        <end position="23"/>
    </location>
</feature>
<evidence type="ECO:0000256" key="5">
    <source>
        <dbReference type="ARBA" id="ARBA00023136"/>
    </source>
</evidence>
<protein>
    <submittedName>
        <fullName evidence="11">TonB-dependent receptor</fullName>
    </submittedName>
</protein>
<dbReference type="Gene3D" id="2.40.170.20">
    <property type="entry name" value="TonB-dependent receptor, beta-barrel domain"/>
    <property type="match status" value="1"/>
</dbReference>
<dbReference type="Proteomes" id="UP000316925">
    <property type="component" value="Unassembled WGS sequence"/>
</dbReference>
<keyword evidence="4 7" id="KW-0812">Transmembrane</keyword>
<keyword evidence="2 7" id="KW-0813">Transport</keyword>
<dbReference type="GO" id="GO:0009279">
    <property type="term" value="C:cell outer membrane"/>
    <property type="evidence" value="ECO:0007669"/>
    <property type="project" value="UniProtKB-SubCell"/>
</dbReference>
<dbReference type="InterPro" id="IPR008969">
    <property type="entry name" value="CarboxyPept-like_regulatory"/>
</dbReference>
<sequence>MSTFFKRAFSFAVCLFFVSSLFAVQTGEIIGKVTDDTGAPLPGVAITAKSPRLQGIRTAVSAGNGNFRFPLLPIGKYSLTFELSGFEKITQTGYDIHLGFTVSIDVALKIATVTEEIIVTAETPLIDKTRTDTSYRLSAEDLARAPTQGRTIQEIVSYTPGVTGVRADTVYGTGTGSPSFRGEGEEGNNWLVDGLSARGAIHNDSGVTINYDSWDEVQIISDPFMPDLGHSQGGIINIVTKSGGNEFHGELGALIRDQHLRAERKDQLSVVSEPNTSIHNYFGNLGGPIIKDKLWFFLSNNFHRTADDSDVETIGWLTFPSGKRRLNTNNLFGKITFTPQKGHSFSFSGTLDKFLSQSGGIGLTETYTKTAYTDYSYRINYRGIINQNTLLEAAFGQSDRDSGIKLIEEDFGPARYYWSDIGQYTNNAMADRVTIERRTDFNTRLTQYFDLGRFGNHEIGAGFSYYRTYSEDDVRWTGQDFDLWTGNGFDNGVEITWSSPGNPSLLREYGNYGVVDSTKGISLYLKDRITIDRFAFMLGLRTETQRIFNDMGDEVWSWGLGDFLSPRASLAVDLLNDGNNILKFSFGQFTNPVTTKVLEFFNTEAGYNWRLYSWAGGSDPTDAQLQDPANWSFQYAQTQTSYGVDPDLKPNKTTKFLLEFDRQLGRNWALKLRGVYSYARDITELVGVYDPVNVWAWVFKNFKFKKRDYRAIEVELNGRIADRLMLNASYTWSEAKGTNPGQFELGFWDGTAGNAYEAGVFGDRMKLPDGHAYKDLTDLIFGGLGGEDYGDEGWYGFLPYSVDHQVKILGTYFAPYDFIISAYIEYLSGYHWEKKGYSAGYGDYYLFPEGRGGRTTPGHMYVDLSLEKDFALPQGFILSLRLNVFNILNSQRSISFVKADTALFGEVWGRQEPRWLQLQAILRF</sequence>
<evidence type="ECO:0000313" key="11">
    <source>
        <dbReference type="EMBL" id="TET93097.1"/>
    </source>
</evidence>
<evidence type="ECO:0000259" key="10">
    <source>
        <dbReference type="Pfam" id="PF25183"/>
    </source>
</evidence>
<comment type="subcellular location">
    <subcellularLocation>
        <location evidence="1 7">Cell outer membrane</location>
        <topology evidence="1 7">Multi-pass membrane protein</topology>
    </subcellularLocation>
</comment>
<evidence type="ECO:0000256" key="8">
    <source>
        <dbReference type="SAM" id="SignalP"/>
    </source>
</evidence>
<evidence type="ECO:0000256" key="3">
    <source>
        <dbReference type="ARBA" id="ARBA00022452"/>
    </source>
</evidence>
<evidence type="ECO:0000259" key="9">
    <source>
        <dbReference type="Pfam" id="PF07715"/>
    </source>
</evidence>
<comment type="caution">
    <text evidence="11">The sequence shown here is derived from an EMBL/GenBank/DDBJ whole genome shotgun (WGS) entry which is preliminary data.</text>
</comment>